<protein>
    <submittedName>
        <fullName evidence="1">Uncharacterized protein</fullName>
    </submittedName>
</protein>
<evidence type="ECO:0000313" key="2">
    <source>
        <dbReference type="Proteomes" id="UP000001338"/>
    </source>
</evidence>
<reference evidence="1 2" key="1">
    <citation type="submission" date="2012-10" db="EMBL/GenBank/DDBJ databases">
        <authorList>
            <person name="Harkins D.M."/>
            <person name="Durkin A.S."/>
            <person name="Brinkac L.M."/>
            <person name="Haft D.H."/>
            <person name="Selengut J.D."/>
            <person name="Sanka R."/>
            <person name="DePew J."/>
            <person name="Purushe J."/>
            <person name="Whelen A.C."/>
            <person name="Vinetz J.M."/>
            <person name="Sutton G.G."/>
            <person name="Nierman W.C."/>
            <person name="Fouts D.E."/>
        </authorList>
    </citation>
    <scope>NUCLEOTIDE SEQUENCE [LARGE SCALE GENOMIC DNA]</scope>
    <source>
        <strain evidence="1 2">2006001853</strain>
    </source>
</reference>
<sequence>MFRQDKAAKDDFARSEDRLPVHCKLFLSSKFCRNYDKLCFQILVYKDIARFINRKQRRKYILTLEYTLLKRI</sequence>
<accession>A0A828Z2I3</accession>
<evidence type="ECO:0000313" key="1">
    <source>
        <dbReference type="EMBL" id="EKR65218.1"/>
    </source>
</evidence>
<name>A0A828Z2I3_9LEPT</name>
<proteinExistence type="predicted"/>
<gene>
    <name evidence="1" type="ORF">LEP1GSC036_0438</name>
</gene>
<dbReference type="AlphaFoldDB" id="A0A828Z2I3"/>
<dbReference type="EMBL" id="AFLV02000023">
    <property type="protein sequence ID" value="EKR65218.1"/>
    <property type="molecule type" value="Genomic_DNA"/>
</dbReference>
<comment type="caution">
    <text evidence="1">The sequence shown here is derived from an EMBL/GenBank/DDBJ whole genome shotgun (WGS) entry which is preliminary data.</text>
</comment>
<dbReference type="Proteomes" id="UP000001338">
    <property type="component" value="Unassembled WGS sequence"/>
</dbReference>
<organism evidence="1 2">
    <name type="scientific">Leptospira weilii str. 2006001853</name>
    <dbReference type="NCBI Taxonomy" id="1001589"/>
    <lineage>
        <taxon>Bacteria</taxon>
        <taxon>Pseudomonadati</taxon>
        <taxon>Spirochaetota</taxon>
        <taxon>Spirochaetia</taxon>
        <taxon>Leptospirales</taxon>
        <taxon>Leptospiraceae</taxon>
        <taxon>Leptospira</taxon>
    </lineage>
</organism>